<keyword evidence="3" id="KW-1185">Reference proteome</keyword>
<dbReference type="Proteomes" id="UP000510844">
    <property type="component" value="Chromosome"/>
</dbReference>
<dbReference type="RefSeq" id="WP_181570463.1">
    <property type="nucleotide sequence ID" value="NZ_CP059322.2"/>
</dbReference>
<evidence type="ECO:0008006" key="4">
    <source>
        <dbReference type="Google" id="ProtNLM"/>
    </source>
</evidence>
<dbReference type="KEGG" id="mfeu:H1D33_03745"/>
<feature type="region of interest" description="Disordered" evidence="1">
    <location>
        <begin position="95"/>
        <end position="121"/>
    </location>
</feature>
<evidence type="ECO:0000313" key="3">
    <source>
        <dbReference type="Proteomes" id="UP000510844"/>
    </source>
</evidence>
<dbReference type="AlphaFoldDB" id="A0A7L6B817"/>
<feature type="compositionally biased region" description="Basic and acidic residues" evidence="1">
    <location>
        <begin position="103"/>
        <end position="113"/>
    </location>
</feature>
<proteinExistence type="predicted"/>
<reference evidence="3" key="1">
    <citation type="submission" date="2020-07" db="EMBL/GenBank/DDBJ databases">
        <title>A new Micromonospora strain with potent antibiotic activity isolated from the microbiome of a mid-Atlantic deep-sea sponge.</title>
        <authorList>
            <person name="Back C.R."/>
            <person name="Stennett H.L."/>
            <person name="Williams S.E."/>
            <person name="Wang L."/>
            <person name="Ojeda Gomez J."/>
            <person name="Abdulle O.M."/>
            <person name="Duffy T."/>
            <person name="Hendry K.R."/>
            <person name="Powell D."/>
            <person name="Stach J.E."/>
            <person name="Essex-Lopresti A.E."/>
            <person name="Willis C.L."/>
            <person name="Curnow P."/>
            <person name="Race P.R."/>
        </authorList>
    </citation>
    <scope>NUCLEOTIDE SEQUENCE [LARGE SCALE GENOMIC DNA]</scope>
    <source>
        <strain evidence="3">28ISP2-46</strain>
    </source>
</reference>
<gene>
    <name evidence="2" type="ORF">H1D33_03745</name>
</gene>
<accession>A0A7L6B817</accession>
<sequence>MTDRPARSARALAVLDERLNQLDHQPARPAWNCQSCGGPWPCSPAKVRLAEAYAGDRTGLSVYMSALYAAALNELPTTSADWLYGAFIRWTRSLPRKSPAAPDGRRNKKEINRAVRTPQPV</sequence>
<protein>
    <recommendedName>
        <fullName evidence="4">Flavin reductase</fullName>
    </recommendedName>
</protein>
<evidence type="ECO:0000256" key="1">
    <source>
        <dbReference type="SAM" id="MobiDB-lite"/>
    </source>
</evidence>
<reference evidence="2 3" key="2">
    <citation type="journal article" date="2021" name="Mar. Drugs">
        <title>A New Micromonospora Strain with Antibiotic Activity Isolated from the Microbiome of a Mid-Atlantic Deep-Sea Sponge.</title>
        <authorList>
            <person name="Back C.R."/>
            <person name="Stennett H.L."/>
            <person name="Williams S.E."/>
            <person name="Wang L."/>
            <person name="Ojeda Gomez J."/>
            <person name="Abdulle O.M."/>
            <person name="Duffy T."/>
            <person name="Neal C."/>
            <person name="Mantell J."/>
            <person name="Jepson M.A."/>
            <person name="Hendry K.R."/>
            <person name="Powell D."/>
            <person name="Stach J.E.M."/>
            <person name="Essex-Lopresti A.E."/>
            <person name="Willis C.L."/>
            <person name="Curnow P."/>
            <person name="Race P.R."/>
        </authorList>
    </citation>
    <scope>NUCLEOTIDE SEQUENCE [LARGE SCALE GENOMIC DNA]</scope>
    <source>
        <strain evidence="2 3">28ISP2-46</strain>
    </source>
</reference>
<organism evidence="2 3">
    <name type="scientific">Micromonospora robiginosa</name>
    <dbReference type="NCBI Taxonomy" id="2749844"/>
    <lineage>
        <taxon>Bacteria</taxon>
        <taxon>Bacillati</taxon>
        <taxon>Actinomycetota</taxon>
        <taxon>Actinomycetes</taxon>
        <taxon>Micromonosporales</taxon>
        <taxon>Micromonosporaceae</taxon>
        <taxon>Micromonospora</taxon>
    </lineage>
</organism>
<dbReference type="EMBL" id="CP059322">
    <property type="protein sequence ID" value="QLQ38018.1"/>
    <property type="molecule type" value="Genomic_DNA"/>
</dbReference>
<name>A0A7L6B817_9ACTN</name>
<evidence type="ECO:0000313" key="2">
    <source>
        <dbReference type="EMBL" id="QLQ38018.1"/>
    </source>
</evidence>